<dbReference type="Proteomes" id="UP001501509">
    <property type="component" value="Unassembled WGS sequence"/>
</dbReference>
<proteinExistence type="predicted"/>
<dbReference type="PANTHER" id="PTHR16305:SF35">
    <property type="entry name" value="TRANSCRIPTIONAL ACTIVATOR DOMAIN"/>
    <property type="match status" value="1"/>
</dbReference>
<protein>
    <submittedName>
        <fullName evidence="4">LuxR family transcriptional regulator</fullName>
    </submittedName>
</protein>
<dbReference type="EMBL" id="BAAATD010000014">
    <property type="protein sequence ID" value="GAA2629677.1"/>
    <property type="molecule type" value="Genomic_DNA"/>
</dbReference>
<dbReference type="SUPFAM" id="SSF48452">
    <property type="entry name" value="TPR-like"/>
    <property type="match status" value="1"/>
</dbReference>
<accession>A0ABP6CYQ8</accession>
<dbReference type="InterPro" id="IPR027417">
    <property type="entry name" value="P-loop_NTPase"/>
</dbReference>
<dbReference type="PRINTS" id="PR00364">
    <property type="entry name" value="DISEASERSIST"/>
</dbReference>
<dbReference type="InterPro" id="IPR011990">
    <property type="entry name" value="TPR-like_helical_dom_sf"/>
</dbReference>
<reference evidence="5" key="1">
    <citation type="journal article" date="2019" name="Int. J. Syst. Evol. Microbiol.">
        <title>The Global Catalogue of Microorganisms (GCM) 10K type strain sequencing project: providing services to taxonomists for standard genome sequencing and annotation.</title>
        <authorList>
            <consortium name="The Broad Institute Genomics Platform"/>
            <consortium name="The Broad Institute Genome Sequencing Center for Infectious Disease"/>
            <person name="Wu L."/>
            <person name="Ma J."/>
        </authorList>
    </citation>
    <scope>NUCLEOTIDE SEQUENCE [LARGE SCALE GENOMIC DNA]</scope>
    <source>
        <strain evidence="5">JCM 6833</strain>
    </source>
</reference>
<gene>
    <name evidence="4" type="ORF">GCM10010411_79160</name>
</gene>
<evidence type="ECO:0000313" key="5">
    <source>
        <dbReference type="Proteomes" id="UP001501509"/>
    </source>
</evidence>
<dbReference type="PANTHER" id="PTHR16305">
    <property type="entry name" value="TESTICULAR SOLUBLE ADENYLYL CYCLASE"/>
    <property type="match status" value="1"/>
</dbReference>
<organism evidence="4 5">
    <name type="scientific">Actinomadura fulvescens</name>
    <dbReference type="NCBI Taxonomy" id="46160"/>
    <lineage>
        <taxon>Bacteria</taxon>
        <taxon>Bacillati</taxon>
        <taxon>Actinomycetota</taxon>
        <taxon>Actinomycetes</taxon>
        <taxon>Streptosporangiales</taxon>
        <taxon>Thermomonosporaceae</taxon>
        <taxon>Actinomadura</taxon>
    </lineage>
</organism>
<dbReference type="Gene3D" id="1.25.40.10">
    <property type="entry name" value="Tetratricopeptide repeat domain"/>
    <property type="match status" value="1"/>
</dbReference>
<evidence type="ECO:0000313" key="4">
    <source>
        <dbReference type="EMBL" id="GAA2629677.1"/>
    </source>
</evidence>
<dbReference type="SUPFAM" id="SSF52540">
    <property type="entry name" value="P-loop containing nucleoside triphosphate hydrolases"/>
    <property type="match status" value="1"/>
</dbReference>
<name>A0ABP6CYQ8_9ACTN</name>
<keyword evidence="1" id="KW-0547">Nucleotide-binding</keyword>
<comment type="caution">
    <text evidence="4">The sequence shown here is derived from an EMBL/GenBank/DDBJ whole genome shotgun (WGS) entry which is preliminary data.</text>
</comment>
<dbReference type="InterPro" id="IPR041664">
    <property type="entry name" value="AAA_16"/>
</dbReference>
<evidence type="ECO:0000256" key="2">
    <source>
        <dbReference type="ARBA" id="ARBA00022840"/>
    </source>
</evidence>
<keyword evidence="2" id="KW-0067">ATP-binding</keyword>
<keyword evidence="5" id="KW-1185">Reference proteome</keyword>
<sequence>MVGREGGIVVVEGPAGIGKTTLLAYARARAETLGLTVATARGTELEVDYAWGCARQLFEPFTKSSTAAVLPFAGDDPAVPLGEYSIINSLFWLASDLASQNPLLIVMDDLQWADTASARFLAYLAARMDALPAVLMVALRPGSGRIDHIVSMITRLPLAVSTTLAPLTASGCAELLAGLIDAPTQDLVLRCHEATRGNPFLVRELGRQLTSRPDAGLLQGSPNIARFVAGQLAHLPEQARDVAHALAVLGDQCDGHTLARVAGMPARQALAGVASLVTSELVLADGVPARLSFAHPLIRSAVYDGIEAGALIDLHLRACRAAFDDHDPIRAATHLLRVPPGTGDVDPVAVLNQAADLSLARGSVDSAVAFLRRILDEDLGDQRLAVLSRLGMTEALVDMPQAIERLSQALALEPDPERRAEITFVLAATTWMTCRPRQAARVCQVALGRERRLSASARQALQSCIGMASYGTPDGTDLVALLDGFGAQAPDSSPGGLMLEASLSLHDAMRNRRESAERRGLRVLADDRLAGQPLAPPLLTCAWYALGPCDVPQLLPSIEAMLEQSRRTGSMRGMCPALAYRSMVMLTRGHLDEAVRDGRLSWEASKNSGLDLGQVFTADWLVTALVVRGALGEAQSILDQVKNAHGPDLNRHIYATGETRLLLAQGHVRRALAMARSTRDQCRALGVTNPEIFDWRTPLAHCLTRLGQHDEARAVAAELLSAATAWGTPRAIGRALRVAATANGKDRLDMLTESVRLLEGTEAGLEHASSRFLLGEALRQDGHLDDARVHLLTALELAAFCGARPLRWNVMAALRQVNGLDVLPVTPSRTALSPTEARIADLADAGLSDREIAEALYLTVKFVQEHRRTLP</sequence>
<evidence type="ECO:0000259" key="3">
    <source>
        <dbReference type="Pfam" id="PF13191"/>
    </source>
</evidence>
<dbReference type="Pfam" id="PF13191">
    <property type="entry name" value="AAA_16"/>
    <property type="match status" value="1"/>
</dbReference>
<dbReference type="InterPro" id="IPR036388">
    <property type="entry name" value="WH-like_DNA-bd_sf"/>
</dbReference>
<evidence type="ECO:0000256" key="1">
    <source>
        <dbReference type="ARBA" id="ARBA00022741"/>
    </source>
</evidence>
<feature type="domain" description="Orc1-like AAA ATPase" evidence="3">
    <location>
        <begin position="5"/>
        <end position="136"/>
    </location>
</feature>
<dbReference type="Gene3D" id="1.10.10.10">
    <property type="entry name" value="Winged helix-like DNA-binding domain superfamily/Winged helix DNA-binding domain"/>
    <property type="match status" value="1"/>
</dbReference>